<dbReference type="EMBL" id="JAUUTY010000001">
    <property type="protein sequence ID" value="KAK1694075.1"/>
    <property type="molecule type" value="Genomic_DNA"/>
</dbReference>
<comment type="subcellular location">
    <subcellularLocation>
        <location evidence="1">Nucleus</location>
    </subcellularLocation>
</comment>
<feature type="domain" description="WRKY" evidence="7">
    <location>
        <begin position="174"/>
        <end position="232"/>
    </location>
</feature>
<evidence type="ECO:0000256" key="3">
    <source>
        <dbReference type="ARBA" id="ARBA00023125"/>
    </source>
</evidence>
<dbReference type="Gene3D" id="2.20.25.80">
    <property type="entry name" value="WRKY domain"/>
    <property type="match status" value="1"/>
</dbReference>
<keyword evidence="5" id="KW-0539">Nucleus</keyword>
<organism evidence="8 9">
    <name type="scientific">Lolium multiflorum</name>
    <name type="common">Italian ryegrass</name>
    <name type="synonym">Lolium perenne subsp. multiflorum</name>
    <dbReference type="NCBI Taxonomy" id="4521"/>
    <lineage>
        <taxon>Eukaryota</taxon>
        <taxon>Viridiplantae</taxon>
        <taxon>Streptophyta</taxon>
        <taxon>Embryophyta</taxon>
        <taxon>Tracheophyta</taxon>
        <taxon>Spermatophyta</taxon>
        <taxon>Magnoliopsida</taxon>
        <taxon>Liliopsida</taxon>
        <taxon>Poales</taxon>
        <taxon>Poaceae</taxon>
        <taxon>BOP clade</taxon>
        <taxon>Pooideae</taxon>
        <taxon>Poodae</taxon>
        <taxon>Poeae</taxon>
        <taxon>Poeae Chloroplast Group 2 (Poeae type)</taxon>
        <taxon>Loliodinae</taxon>
        <taxon>Loliinae</taxon>
        <taxon>Lolium</taxon>
    </lineage>
</organism>
<sequence>MDEVRSQIGEAFRLAGELMDELPTTGNDPAYLAARCHGIVHAYNTAIRTLQHYGAVGAAAPQQFAGEPLDLLRLRSTEDSGASQLLLDPPAHLRHLQEQFHMPAAVFSGLAPPQAVRAGADVAGTSGGPLRRASTSRSPPAVQPRQGRRRRESGQRETVMVPAQRTGNTELPPDDGYTWRKYGQKDILGSKYPRSYYRCTHKNYYGCDAKKKVQRLDDDPFTYEVTYCGNHSCLTSTIPLFTLPDATTTTNSPTAATGSGLGPEELLMAPAEQAHSAALSTSIHLGISWMPASLQSIQAATSAGVGSSGSAQMNVSTAGKDTDYPALDLADVMFNSGCSGGSSMDAIFSSHDRRDF</sequence>
<dbReference type="SMART" id="SM00774">
    <property type="entry name" value="WRKY"/>
    <property type="match status" value="1"/>
</dbReference>
<dbReference type="PROSITE" id="PS50811">
    <property type="entry name" value="WRKY"/>
    <property type="match status" value="1"/>
</dbReference>
<reference evidence="8" key="1">
    <citation type="submission" date="2023-07" db="EMBL/GenBank/DDBJ databases">
        <title>A chromosome-level genome assembly of Lolium multiflorum.</title>
        <authorList>
            <person name="Chen Y."/>
            <person name="Copetti D."/>
            <person name="Kolliker R."/>
            <person name="Studer B."/>
        </authorList>
    </citation>
    <scope>NUCLEOTIDE SEQUENCE</scope>
    <source>
        <strain evidence="8">02402/16</strain>
        <tissue evidence="8">Leaf</tissue>
    </source>
</reference>
<protein>
    <recommendedName>
        <fullName evidence="7">WRKY domain-containing protein</fullName>
    </recommendedName>
</protein>
<evidence type="ECO:0000256" key="2">
    <source>
        <dbReference type="ARBA" id="ARBA00023015"/>
    </source>
</evidence>
<evidence type="ECO:0000256" key="6">
    <source>
        <dbReference type="SAM" id="MobiDB-lite"/>
    </source>
</evidence>
<feature type="region of interest" description="Disordered" evidence="6">
    <location>
        <begin position="119"/>
        <end position="176"/>
    </location>
</feature>
<dbReference type="InterPro" id="IPR044810">
    <property type="entry name" value="WRKY_plant"/>
</dbReference>
<dbReference type="SUPFAM" id="SSF118290">
    <property type="entry name" value="WRKY DNA-binding domain"/>
    <property type="match status" value="1"/>
</dbReference>
<dbReference type="InterPro" id="IPR036576">
    <property type="entry name" value="WRKY_dom_sf"/>
</dbReference>
<keyword evidence="4" id="KW-0804">Transcription</keyword>
<dbReference type="PANTHER" id="PTHR32096:SF146">
    <property type="entry name" value="WRKY TRANSCRIPTION FACTOR 19-RELATED"/>
    <property type="match status" value="1"/>
</dbReference>
<dbReference type="GO" id="GO:0000976">
    <property type="term" value="F:transcription cis-regulatory region binding"/>
    <property type="evidence" value="ECO:0007669"/>
    <property type="project" value="TreeGrafter"/>
</dbReference>
<dbReference type="Pfam" id="PF03106">
    <property type="entry name" value="WRKY"/>
    <property type="match status" value="1"/>
</dbReference>
<dbReference type="AlphaFoldDB" id="A0AAD8TU82"/>
<dbReference type="InterPro" id="IPR003657">
    <property type="entry name" value="WRKY_dom"/>
</dbReference>
<comment type="caution">
    <text evidence="8">The sequence shown here is derived from an EMBL/GenBank/DDBJ whole genome shotgun (WGS) entry which is preliminary data.</text>
</comment>
<evidence type="ECO:0000256" key="4">
    <source>
        <dbReference type="ARBA" id="ARBA00023163"/>
    </source>
</evidence>
<accession>A0AAD8TU82</accession>
<keyword evidence="2" id="KW-0805">Transcription regulation</keyword>
<dbReference type="GO" id="GO:0003700">
    <property type="term" value="F:DNA-binding transcription factor activity"/>
    <property type="evidence" value="ECO:0007669"/>
    <property type="project" value="InterPro"/>
</dbReference>
<dbReference type="GO" id="GO:0005634">
    <property type="term" value="C:nucleus"/>
    <property type="evidence" value="ECO:0007669"/>
    <property type="project" value="UniProtKB-SubCell"/>
</dbReference>
<keyword evidence="3" id="KW-0238">DNA-binding</keyword>
<keyword evidence="9" id="KW-1185">Reference proteome</keyword>
<proteinExistence type="predicted"/>
<gene>
    <name evidence="8" type="ORF">QYE76_010772</name>
</gene>
<dbReference type="PANTHER" id="PTHR32096">
    <property type="entry name" value="WRKY TRANSCRIPTION FACTOR 30-RELATED-RELATED"/>
    <property type="match status" value="1"/>
</dbReference>
<evidence type="ECO:0000313" key="8">
    <source>
        <dbReference type="EMBL" id="KAK1694075.1"/>
    </source>
</evidence>
<evidence type="ECO:0000256" key="5">
    <source>
        <dbReference type="ARBA" id="ARBA00023242"/>
    </source>
</evidence>
<evidence type="ECO:0000256" key="1">
    <source>
        <dbReference type="ARBA" id="ARBA00004123"/>
    </source>
</evidence>
<evidence type="ECO:0000313" key="9">
    <source>
        <dbReference type="Proteomes" id="UP001231189"/>
    </source>
</evidence>
<evidence type="ECO:0000259" key="7">
    <source>
        <dbReference type="PROSITE" id="PS50811"/>
    </source>
</evidence>
<dbReference type="Proteomes" id="UP001231189">
    <property type="component" value="Unassembled WGS sequence"/>
</dbReference>
<name>A0AAD8TU82_LOLMU</name>